<dbReference type="InParanoid" id="T0RE57"/>
<dbReference type="GeneID" id="19955040"/>
<dbReference type="SMART" id="SM00368">
    <property type="entry name" value="LRR_RI"/>
    <property type="match status" value="1"/>
</dbReference>
<dbReference type="AlphaFoldDB" id="T0RE57"/>
<dbReference type="InterPro" id="IPR032675">
    <property type="entry name" value="LRR_dom_sf"/>
</dbReference>
<reference evidence="1 2" key="1">
    <citation type="submission" date="2012-04" db="EMBL/GenBank/DDBJ databases">
        <title>The Genome Sequence of Saprolegnia declina VS20.</title>
        <authorList>
            <consortium name="The Broad Institute Genome Sequencing Platform"/>
            <person name="Russ C."/>
            <person name="Nusbaum C."/>
            <person name="Tyler B."/>
            <person name="van West P."/>
            <person name="Dieguez-Uribeondo J."/>
            <person name="de Bruijn I."/>
            <person name="Tripathy S."/>
            <person name="Jiang R."/>
            <person name="Young S.K."/>
            <person name="Zeng Q."/>
            <person name="Gargeya S."/>
            <person name="Fitzgerald M."/>
            <person name="Haas B."/>
            <person name="Abouelleil A."/>
            <person name="Alvarado L."/>
            <person name="Arachchi H.M."/>
            <person name="Berlin A."/>
            <person name="Chapman S.B."/>
            <person name="Goldberg J."/>
            <person name="Griggs A."/>
            <person name="Gujja S."/>
            <person name="Hansen M."/>
            <person name="Howarth C."/>
            <person name="Imamovic A."/>
            <person name="Larimer J."/>
            <person name="McCowen C."/>
            <person name="Montmayeur A."/>
            <person name="Murphy C."/>
            <person name="Neiman D."/>
            <person name="Pearson M."/>
            <person name="Priest M."/>
            <person name="Roberts A."/>
            <person name="Saif S."/>
            <person name="Shea T."/>
            <person name="Sisk P."/>
            <person name="Sykes S."/>
            <person name="Wortman J."/>
            <person name="Nusbaum C."/>
            <person name="Birren B."/>
        </authorList>
    </citation>
    <scope>NUCLEOTIDE SEQUENCE [LARGE SCALE GENOMIC DNA]</scope>
    <source>
        <strain evidence="1 2">VS20</strain>
    </source>
</reference>
<protein>
    <recommendedName>
        <fullName evidence="3">F-box domain-containing protein</fullName>
    </recommendedName>
</protein>
<evidence type="ECO:0000313" key="1">
    <source>
        <dbReference type="EMBL" id="EQC27892.1"/>
    </source>
</evidence>
<accession>T0RE57</accession>
<sequence>MDRLAPESLQCIAAYVADANELVAFLRLLPTTALGPSFSVLVTTRRLHRRWPRFFMDADVGGDDIVALQSLVTSVHVPSLKALYQVTSNAVLRSHVLIQLVPPIHPYKLQHPVLLHVRSRLSCLHLAIPTMEMPAPRIKALISFLAACPRLLTLHLAWRVQLQPAVLQALVDKAVIAQGLTELALQSDVTYELPDALASDLACWIQQRPSLTTLKLESIAMTDAASKNVFATLLALPQLTTLSLQSSAALAAQCWRPQRLPSQLRTLDISAWDGRASMDAIVALRTVPHLRDFALRGHANVDFSFEIPRRLHRLSLCVGQVPSSRSWWEALPSSLHDLELQLGRGDDDVALLTACLLRLPKLQRLTLNESNITCDGAIQLAAVLPHCQLQSLPL</sequence>
<dbReference type="Gene3D" id="3.80.10.10">
    <property type="entry name" value="Ribonuclease Inhibitor"/>
    <property type="match status" value="2"/>
</dbReference>
<dbReference type="OrthoDB" id="10469907at2759"/>
<name>T0RE57_SAPDV</name>
<organism evidence="1 2">
    <name type="scientific">Saprolegnia diclina (strain VS20)</name>
    <dbReference type="NCBI Taxonomy" id="1156394"/>
    <lineage>
        <taxon>Eukaryota</taxon>
        <taxon>Sar</taxon>
        <taxon>Stramenopiles</taxon>
        <taxon>Oomycota</taxon>
        <taxon>Saprolegniomycetes</taxon>
        <taxon>Saprolegniales</taxon>
        <taxon>Saprolegniaceae</taxon>
        <taxon>Saprolegnia</taxon>
    </lineage>
</organism>
<dbReference type="RefSeq" id="XP_008618657.1">
    <property type="nucleotide sequence ID" value="XM_008620435.1"/>
</dbReference>
<dbReference type="VEuPathDB" id="FungiDB:SDRG_14313"/>
<evidence type="ECO:0000313" key="2">
    <source>
        <dbReference type="Proteomes" id="UP000030762"/>
    </source>
</evidence>
<proteinExistence type="predicted"/>
<dbReference type="OMA" id="MEMPAPR"/>
<dbReference type="EMBL" id="JH767201">
    <property type="protein sequence ID" value="EQC27892.1"/>
    <property type="molecule type" value="Genomic_DNA"/>
</dbReference>
<evidence type="ECO:0008006" key="3">
    <source>
        <dbReference type="Google" id="ProtNLM"/>
    </source>
</evidence>
<gene>
    <name evidence="1" type="ORF">SDRG_14313</name>
</gene>
<dbReference type="Proteomes" id="UP000030762">
    <property type="component" value="Unassembled WGS sequence"/>
</dbReference>
<keyword evidence="2" id="KW-1185">Reference proteome</keyword>
<dbReference type="SUPFAM" id="SSF52047">
    <property type="entry name" value="RNI-like"/>
    <property type="match status" value="1"/>
</dbReference>